<feature type="compositionally biased region" description="Basic and acidic residues" evidence="1">
    <location>
        <begin position="75"/>
        <end position="94"/>
    </location>
</feature>
<dbReference type="Proteomes" id="UP000186817">
    <property type="component" value="Unassembled WGS sequence"/>
</dbReference>
<comment type="caution">
    <text evidence="2">The sequence shown here is derived from an EMBL/GenBank/DDBJ whole genome shotgun (WGS) entry which is preliminary data.</text>
</comment>
<feature type="region of interest" description="Disordered" evidence="1">
    <location>
        <begin position="1186"/>
        <end position="1235"/>
    </location>
</feature>
<name>A0A1Q9D906_SYMMI</name>
<evidence type="ECO:0000313" key="3">
    <source>
        <dbReference type="Proteomes" id="UP000186817"/>
    </source>
</evidence>
<dbReference type="PANTHER" id="PTHR33050:SF7">
    <property type="entry name" value="RIBONUCLEASE H"/>
    <property type="match status" value="1"/>
</dbReference>
<accession>A0A1Q9D906</accession>
<dbReference type="EMBL" id="LSRX01000657">
    <property type="protein sequence ID" value="OLP91618.1"/>
    <property type="molecule type" value="Genomic_DNA"/>
</dbReference>
<evidence type="ECO:0008006" key="4">
    <source>
        <dbReference type="Google" id="ProtNLM"/>
    </source>
</evidence>
<feature type="region of interest" description="Disordered" evidence="1">
    <location>
        <begin position="810"/>
        <end position="853"/>
    </location>
</feature>
<dbReference type="SUPFAM" id="SSF56672">
    <property type="entry name" value="DNA/RNA polymerases"/>
    <property type="match status" value="1"/>
</dbReference>
<feature type="region of interest" description="Disordered" evidence="1">
    <location>
        <begin position="52"/>
        <end position="96"/>
    </location>
</feature>
<keyword evidence="3" id="KW-1185">Reference proteome</keyword>
<evidence type="ECO:0000313" key="2">
    <source>
        <dbReference type="EMBL" id="OLP91618.1"/>
    </source>
</evidence>
<sequence length="2304" mass="255192">MEREPPPSAHLLLSTDFRASSERNFDLEAEVAAQRLEISRLHGRLRRLEAELQQGPPLRSDPNQELESTAAKIVSDSDRAFSPASDRERSEPISKMRRRWQLTSAKTRPTALLPMEDSPGSSGAASSWHLVAPIPAPHFDVESVSDGEEFSAAQLCPAEDAGSLAPPARSLLLPTPKPKAWQRPAVCLRFNSPFQVDTPEPKPIAKPAGVCPHFKAQKRWAPQTPQQRERVSWSSEATPVPSFSKAQAYAKYPSQNLSEPLTSTLQCPTPAPLQLRVEPPDALDTKVVSFRAPRPKVKEAGFSRSKDLHDEVAQRNNLLFEQLCDLHFDISSVLGQIASSRYSELPRGKLLAKISDSTASRYLRSVQIFFTTFEELGGNIRQVDTGLLLDTFFVLSRCPEEGPLSNSLNVMKALRWYRKLLGLSPFPDLYSAAFSSLVQPASGEKRESMPLPLSFHAFLERKVLTLDTSKDEALWAGSFLACVGGSLRFSDAQHISWSSLCFSHFTLRGICYRTKTTERGAPFAFLGFGFCSSSREFGMNWLSAWILLLDNIWQELRARFGSQVTPDCLFFTMGTQGFSPASYAQTLLRLRHFLQESGMRPEQAANYTLHSLKVTMLSWMAQLDLPLPARTLQGHHALAGSMQLYSRDDVWPALRAQLAVWEAVHRGFTPMLPQHRGGQNPLQEALPAMSGFSWTQRTATPSCFALTSDAQSFLAWQAAQQPEPAYSEAASFSARSAPGDPLPKSLCRAPHFEDSDGDSGPAPELASSEPSGAAGGSQGISFAALTTRCNATNTAEFCGTVAQEAYMQPASQAAPSATPKATAPAQPKEKAPPPPLNADNTTADPPSQPPAQGHRLLLCQRYEISGPLPRLENKQPYRLQYSLLRAGSMAAEFFALMNDSSIPDNIREALASYDTPLFARSCNDQEELASLISHLMDASDTSSVGDQILARASIRLLFSRCRESCGRPPLDDAKVSQQPNATTSPTASSPAPNAGASWQESWPAKLSAERTAELRKRFEDDYPTELLDNDSFPSSSLLALTSKMVADKEIRWLPWKFRLSAKAQDDNLLIRPKKLPRITELSDLLLDEAPSRDIHDGPASFNLINQLLTLATNSIALCPTSLEAQAADKRAWELIGELVNIHSWKLDDALHEVTQVRADLSTLLAPRAQIPKHLFQLREPWRNRQDGKGIRAHLRGNGKGGHKGKNDSSSHAEEPLSERSTRGGKGKKGPTSNAGKWLSSLFMETLCMRYQQGQCKDPSTCERWVLTAYSCRGLETFTPEQLSYIRSLGFPLEFSASSALKDETIPPMPASLPGHSVAPGFFLDICCGANAPLSECLRQSGVQCICVDALGSEPLDLLDDRTYDSLLRLAFSGIVRMAHAAPPCKEYSRLKLRPGGPRAVRSPDFLNGFPDNTSSQQQRVEVSQKLMYRSVCILRAVFASGGHASLEQPTNSMAWLEPFVQYFLSEVQATLSVIPACTVGVDVAKQWLFASSFASIQQLAGTCSHSGQHMSVIGTRDAQGHFFSQRTAEYPSALAARYCSIISPLFAGYRIHECSSFCALSFALQCIPRKERTAPPFGAQDGGGIYSTPDWSYGPRYHSDLLSELRKEWQQWLLEKHVPARLAQHVANQCEQPLFTEDETAWLQQSFKRFSDKHSTSQDWDFSVPSGQPYCLSALSRLSHLIADKDTSLFPALMQGVPTGFDKDIPRSHTLRPRRESDADEGHELLICEGNWKGAEEDPALLQQLIEEELEAGFLEVVPDLETAYRRWGKERVAVGKVNIVKAPGRSPRLVVDNSICNTNHCCHVPEQSMPSLQDIQSSFPLREDNEEVHGFSLDVKGAHKTSRVREQDIGLLGIRQQERLLFYKVCPFGATFSSHWFARLGGFFTRCLHLLIWIPHVLLLYVDDLLLFQNSKVLPLSAALTLAFCACFRIPLSWKKLQMGQTITWIGWEINLSSACFSLPEAKRNKLRDLVSECLRHRQVSRKQLDKLLGLLQWILHGMPTLRPWLSSLYDDMHRPLGTNVSINPTSWLGIGSHLDDELRFTTSPPGTAISAGAKLLSARHVDMHTKADLVKVPVSTKRRIWMRVADPTSSRRKLCSDSVDVLRFFQHLSSVEWRPRPLRPPALVQVETAADAFGKGNHCGIGGWLRFPSGRTVWFSQLFEVQQFTALGIPVQSDANLDISSYETLAQCFVLLAFWKCSGAGRLALKLPALSDNSGAEAVCNKLYTSKAPLNLFVRKLCMWSALSGIALECSHIAGEKNDDADFLSRWNGDASTLPSRFRSEDRFVVDLPAFWKPSVRALIVP</sequence>
<dbReference type="GO" id="GO:0003677">
    <property type="term" value="F:DNA binding"/>
    <property type="evidence" value="ECO:0007669"/>
    <property type="project" value="InterPro"/>
</dbReference>
<dbReference type="SUPFAM" id="SSF56349">
    <property type="entry name" value="DNA breaking-rejoining enzymes"/>
    <property type="match status" value="1"/>
</dbReference>
<dbReference type="InterPro" id="IPR011010">
    <property type="entry name" value="DNA_brk_join_enz"/>
</dbReference>
<dbReference type="OrthoDB" id="441373at2759"/>
<reference evidence="2 3" key="1">
    <citation type="submission" date="2016-02" db="EMBL/GenBank/DDBJ databases">
        <title>Genome analysis of coral dinoflagellate symbionts highlights evolutionary adaptations to a symbiotic lifestyle.</title>
        <authorList>
            <person name="Aranda M."/>
            <person name="Li Y."/>
            <person name="Liew Y.J."/>
            <person name="Baumgarten S."/>
            <person name="Simakov O."/>
            <person name="Wilson M."/>
            <person name="Piel J."/>
            <person name="Ashoor H."/>
            <person name="Bougouffa S."/>
            <person name="Bajic V.B."/>
            <person name="Ryu T."/>
            <person name="Ravasi T."/>
            <person name="Bayer T."/>
            <person name="Micklem G."/>
            <person name="Kim H."/>
            <person name="Bhak J."/>
            <person name="Lajeunesse T.C."/>
            <person name="Voolstra C.R."/>
        </authorList>
    </citation>
    <scope>NUCLEOTIDE SEQUENCE [LARGE SCALE GENOMIC DNA]</scope>
    <source>
        <strain evidence="2 3">CCMP2467</strain>
    </source>
</reference>
<proteinExistence type="predicted"/>
<dbReference type="InterPro" id="IPR043502">
    <property type="entry name" value="DNA/RNA_pol_sf"/>
</dbReference>
<feature type="compositionally biased region" description="Basic residues" evidence="1">
    <location>
        <begin position="1190"/>
        <end position="1203"/>
    </location>
</feature>
<feature type="compositionally biased region" description="Low complexity" evidence="1">
    <location>
        <begin position="979"/>
        <end position="994"/>
    </location>
</feature>
<feature type="region of interest" description="Disordered" evidence="1">
    <location>
        <begin position="968"/>
        <end position="1002"/>
    </location>
</feature>
<feature type="region of interest" description="Disordered" evidence="1">
    <location>
        <begin position="727"/>
        <end position="777"/>
    </location>
</feature>
<feature type="region of interest" description="Disordered" evidence="1">
    <location>
        <begin position="218"/>
        <end position="238"/>
    </location>
</feature>
<feature type="compositionally biased region" description="Low complexity" evidence="1">
    <location>
        <begin position="759"/>
        <end position="772"/>
    </location>
</feature>
<protein>
    <recommendedName>
        <fullName evidence="4">Reverse transcriptase domain-containing protein</fullName>
    </recommendedName>
</protein>
<evidence type="ECO:0000256" key="1">
    <source>
        <dbReference type="SAM" id="MobiDB-lite"/>
    </source>
</evidence>
<feature type="compositionally biased region" description="Low complexity" evidence="1">
    <location>
        <begin position="810"/>
        <end position="826"/>
    </location>
</feature>
<gene>
    <name evidence="2" type="ORF">AK812_SmicGene26659</name>
</gene>
<dbReference type="PANTHER" id="PTHR33050">
    <property type="entry name" value="REVERSE TRANSCRIPTASE DOMAIN-CONTAINING PROTEIN"/>
    <property type="match status" value="1"/>
</dbReference>
<feature type="compositionally biased region" description="Basic and acidic residues" evidence="1">
    <location>
        <begin position="1204"/>
        <end position="1221"/>
    </location>
</feature>
<organism evidence="2 3">
    <name type="scientific">Symbiodinium microadriaticum</name>
    <name type="common">Dinoflagellate</name>
    <name type="synonym">Zooxanthella microadriatica</name>
    <dbReference type="NCBI Taxonomy" id="2951"/>
    <lineage>
        <taxon>Eukaryota</taxon>
        <taxon>Sar</taxon>
        <taxon>Alveolata</taxon>
        <taxon>Dinophyceae</taxon>
        <taxon>Suessiales</taxon>
        <taxon>Symbiodiniaceae</taxon>
        <taxon>Symbiodinium</taxon>
    </lineage>
</organism>
<dbReference type="InterPro" id="IPR052055">
    <property type="entry name" value="Hepadnavirus_pol/RT"/>
</dbReference>